<dbReference type="Proteomes" id="UP000199341">
    <property type="component" value="Unassembled WGS sequence"/>
</dbReference>
<evidence type="ECO:0000313" key="1">
    <source>
        <dbReference type="EMBL" id="SDN93042.1"/>
    </source>
</evidence>
<keyword evidence="2" id="KW-1185">Reference proteome</keyword>
<dbReference type="GO" id="GO:0031179">
    <property type="term" value="P:peptide modification"/>
    <property type="evidence" value="ECO:0007669"/>
    <property type="project" value="InterPro"/>
</dbReference>
<dbReference type="PRINTS" id="PR01950">
    <property type="entry name" value="LANCSUPER"/>
</dbReference>
<accession>A0A1H0FEQ7</accession>
<gene>
    <name evidence="1" type="ORF">SAMN05216259_106263</name>
</gene>
<dbReference type="CDD" id="cd04434">
    <property type="entry name" value="LanC_like"/>
    <property type="match status" value="1"/>
</dbReference>
<dbReference type="STRING" id="310781.SAMN05216259_106263"/>
<sequence length="407" mass="43549">MAAAEEAARGGLEWLASTGRAGDDGELVWGTRPSEVEVNPMLYNGGAGIVIAFLEGYAHFGDERYAEVARRGALGLRRAVHDGWEYSSLYFGLAGIAFALRAVDRVLGDGESGRAADRAWDLVRQRFDGESWGPQLDLLGGNAGIALAALADGDAELAVRAVEPFVRSAESTPHGVTWETRTGRPARLHHLSHGTLGVVGALAAVAHATGRTDMRALAEAGAADVLARNEAGPDGLLVPHSDPQDQPDLVERHSYGWCNGPAGDAQVFRLLRSTAPPQEAAVWAELTERCWRTVTASGLPQRLRPGFWDNNGRCCGTAGVLALALDRHEEQGGDLHFADVLVTDLLARATRDATGVRWSNTEHRAVPPELEPATGWAMGNAGIVRELLRYTRTTAYAVPWPDQPAPL</sequence>
<dbReference type="RefSeq" id="WP_093785039.1">
    <property type="nucleotide sequence ID" value="NZ_FNIE01000006.1"/>
</dbReference>
<dbReference type="Gene3D" id="1.50.10.20">
    <property type="match status" value="1"/>
</dbReference>
<name>A0A1H0FEQ7_9ACTN</name>
<reference evidence="1 2" key="1">
    <citation type="submission" date="2016-10" db="EMBL/GenBank/DDBJ databases">
        <authorList>
            <person name="de Groot N.N."/>
        </authorList>
    </citation>
    <scope>NUCLEOTIDE SEQUENCE [LARGE SCALE GENOMIC DNA]</scope>
    <source>
        <strain evidence="1 2">CGMCC 4.2022</strain>
    </source>
</reference>
<proteinExistence type="predicted"/>
<dbReference type="Pfam" id="PF05147">
    <property type="entry name" value="LANC_like"/>
    <property type="match status" value="1"/>
</dbReference>
<protein>
    <submittedName>
        <fullName evidence="1">Lanthionine synthetase C-like protein</fullName>
    </submittedName>
</protein>
<dbReference type="PRINTS" id="PR01955">
    <property type="entry name" value="LANCFRANKIA"/>
</dbReference>
<dbReference type="InterPro" id="IPR007822">
    <property type="entry name" value="LANC-like"/>
</dbReference>
<dbReference type="SMART" id="SM01260">
    <property type="entry name" value="LANC_like"/>
    <property type="match status" value="1"/>
</dbReference>
<dbReference type="OrthoDB" id="3863115at2"/>
<dbReference type="AlphaFoldDB" id="A0A1H0FEQ7"/>
<evidence type="ECO:0000313" key="2">
    <source>
        <dbReference type="Proteomes" id="UP000199341"/>
    </source>
</evidence>
<dbReference type="EMBL" id="FNIE01000006">
    <property type="protein sequence ID" value="SDN93042.1"/>
    <property type="molecule type" value="Genomic_DNA"/>
</dbReference>
<organism evidence="1 2">
    <name type="scientific">Actinacidiphila guanduensis</name>
    <dbReference type="NCBI Taxonomy" id="310781"/>
    <lineage>
        <taxon>Bacteria</taxon>
        <taxon>Bacillati</taxon>
        <taxon>Actinomycetota</taxon>
        <taxon>Actinomycetes</taxon>
        <taxon>Kitasatosporales</taxon>
        <taxon>Streptomycetaceae</taxon>
        <taxon>Actinacidiphila</taxon>
    </lineage>
</organism>
<dbReference type="SUPFAM" id="SSF158745">
    <property type="entry name" value="LanC-like"/>
    <property type="match status" value="1"/>
</dbReference>